<dbReference type="InterPro" id="IPR002656">
    <property type="entry name" value="Acyl_transf_3_dom"/>
</dbReference>
<keyword evidence="1" id="KW-0472">Membrane</keyword>
<dbReference type="EMBL" id="JBHTMB010000140">
    <property type="protein sequence ID" value="MFD1234765.1"/>
    <property type="molecule type" value="Genomic_DNA"/>
</dbReference>
<accession>A0ABW3VJA3</accession>
<keyword evidence="4" id="KW-1185">Reference proteome</keyword>
<feature type="transmembrane region" description="Helical" evidence="1">
    <location>
        <begin position="230"/>
        <end position="250"/>
    </location>
</feature>
<comment type="caution">
    <text evidence="3">The sequence shown here is derived from an EMBL/GenBank/DDBJ whole genome shotgun (WGS) entry which is preliminary data.</text>
</comment>
<protein>
    <submittedName>
        <fullName evidence="3">Acyltransferase family protein</fullName>
    </submittedName>
</protein>
<feature type="transmembrane region" description="Helical" evidence="1">
    <location>
        <begin position="311"/>
        <end position="332"/>
    </location>
</feature>
<evidence type="ECO:0000256" key="1">
    <source>
        <dbReference type="SAM" id="Phobius"/>
    </source>
</evidence>
<keyword evidence="1" id="KW-1133">Transmembrane helix</keyword>
<feature type="transmembrane region" description="Helical" evidence="1">
    <location>
        <begin position="174"/>
        <end position="193"/>
    </location>
</feature>
<name>A0ABW3VJA3_9PSEU</name>
<keyword evidence="1" id="KW-0812">Transmembrane</keyword>
<evidence type="ECO:0000313" key="3">
    <source>
        <dbReference type="EMBL" id="MFD1234765.1"/>
    </source>
</evidence>
<organism evidence="3 4">
    <name type="scientific">Pseudonocardia benzenivorans</name>
    <dbReference type="NCBI Taxonomy" id="228005"/>
    <lineage>
        <taxon>Bacteria</taxon>
        <taxon>Bacillati</taxon>
        <taxon>Actinomycetota</taxon>
        <taxon>Actinomycetes</taxon>
        <taxon>Pseudonocardiales</taxon>
        <taxon>Pseudonocardiaceae</taxon>
        <taxon>Pseudonocardia</taxon>
    </lineage>
</organism>
<feature type="transmembrane region" description="Helical" evidence="1">
    <location>
        <begin position="384"/>
        <end position="406"/>
    </location>
</feature>
<keyword evidence="3" id="KW-0012">Acyltransferase</keyword>
<feature type="transmembrane region" description="Helical" evidence="1">
    <location>
        <begin position="199"/>
        <end position="218"/>
    </location>
</feature>
<reference evidence="4" key="1">
    <citation type="journal article" date="2019" name="Int. J. Syst. Evol. Microbiol.">
        <title>The Global Catalogue of Microorganisms (GCM) 10K type strain sequencing project: providing services to taxonomists for standard genome sequencing and annotation.</title>
        <authorList>
            <consortium name="The Broad Institute Genomics Platform"/>
            <consortium name="The Broad Institute Genome Sequencing Center for Infectious Disease"/>
            <person name="Wu L."/>
            <person name="Ma J."/>
        </authorList>
    </citation>
    <scope>NUCLEOTIDE SEQUENCE [LARGE SCALE GENOMIC DNA]</scope>
    <source>
        <strain evidence="4">CCUG 49018</strain>
    </source>
</reference>
<feature type="transmembrane region" description="Helical" evidence="1">
    <location>
        <begin position="110"/>
        <end position="133"/>
    </location>
</feature>
<dbReference type="Proteomes" id="UP001597182">
    <property type="component" value="Unassembled WGS sequence"/>
</dbReference>
<dbReference type="RefSeq" id="WP_346091373.1">
    <property type="nucleotide sequence ID" value="NZ_BAABKS010000022.1"/>
</dbReference>
<dbReference type="Pfam" id="PF01757">
    <property type="entry name" value="Acyl_transf_3"/>
    <property type="match status" value="1"/>
</dbReference>
<evidence type="ECO:0000259" key="2">
    <source>
        <dbReference type="Pfam" id="PF01757"/>
    </source>
</evidence>
<gene>
    <name evidence="3" type="ORF">ACFQ34_15850</name>
</gene>
<feature type="transmembrane region" description="Helical" evidence="1">
    <location>
        <begin position="148"/>
        <end position="167"/>
    </location>
</feature>
<dbReference type="GO" id="GO:0016746">
    <property type="term" value="F:acyltransferase activity"/>
    <property type="evidence" value="ECO:0007669"/>
    <property type="project" value="UniProtKB-KW"/>
</dbReference>
<keyword evidence="3" id="KW-0808">Transferase</keyword>
<feature type="transmembrane region" description="Helical" evidence="1">
    <location>
        <begin position="270"/>
        <end position="290"/>
    </location>
</feature>
<feature type="domain" description="Acyltransferase 3" evidence="2">
    <location>
        <begin position="25"/>
        <end position="361"/>
    </location>
</feature>
<evidence type="ECO:0000313" key="4">
    <source>
        <dbReference type="Proteomes" id="UP001597182"/>
    </source>
</evidence>
<feature type="transmembrane region" description="Helical" evidence="1">
    <location>
        <begin position="412"/>
        <end position="434"/>
    </location>
</feature>
<proteinExistence type="predicted"/>
<feature type="transmembrane region" description="Helical" evidence="1">
    <location>
        <begin position="344"/>
        <end position="363"/>
    </location>
</feature>
<sequence length="457" mass="46870">MTTPTATPPRDRAAAAHGRGRDVLLDLIRSGAIALVVVQHWLMPVITRDGDALVAGNALAAPGAWVWTWAGQVMPLVFFASGAAGAISWARTRDRGGDAAGWLVGRVHRLVLPVAALVVVWLPLPVLLLALGVPGQPVHLAASTVPQLLWFLVVQLVLVALTPLTVALHRRFGLAVLVPLVVGAAAIDALRFAGVPLVGYLNAVLVWVAVHQVGVAYADGRFATPGRRGAALVGFTCLAATAALVGFGPYPASMIGMPGAPVSNMSPPTLCLVTLAIAQLGLLLALRPALVRFASSRPVAAGLAVLAPRTMTVFLWHMSALVVGVGVLTLGFGSHTPDPFGPVWLAGAPLWVAGLLVVLVVLVRAFGSLETRSAAAARRGASPAAVYAGLVLAAAGMLGLAARGFAPHVDAGLLAVVAEPAAWSALVAVGYLLATRPFPRVTVPRAGTPASRRAARA</sequence>
<feature type="transmembrane region" description="Helical" evidence="1">
    <location>
        <begin position="66"/>
        <end position="89"/>
    </location>
</feature>